<dbReference type="AlphaFoldDB" id="A0A840SUM1"/>
<name>A0A840SUM1_9RHOB</name>
<proteinExistence type="predicted"/>
<keyword evidence="2" id="KW-1185">Reference proteome</keyword>
<evidence type="ECO:0000313" key="2">
    <source>
        <dbReference type="Proteomes" id="UP000549457"/>
    </source>
</evidence>
<protein>
    <submittedName>
        <fullName evidence="1">Uncharacterized protein</fullName>
    </submittedName>
</protein>
<dbReference type="Proteomes" id="UP000549457">
    <property type="component" value="Unassembled WGS sequence"/>
</dbReference>
<organism evidence="1 2">
    <name type="scientific">Amaricoccus macauensis</name>
    <dbReference type="NCBI Taxonomy" id="57001"/>
    <lineage>
        <taxon>Bacteria</taxon>
        <taxon>Pseudomonadati</taxon>
        <taxon>Pseudomonadota</taxon>
        <taxon>Alphaproteobacteria</taxon>
        <taxon>Rhodobacterales</taxon>
        <taxon>Paracoccaceae</taxon>
        <taxon>Amaricoccus</taxon>
    </lineage>
</organism>
<dbReference type="RefSeq" id="WP_184155086.1">
    <property type="nucleotide sequence ID" value="NZ_JACHFM010000007.1"/>
</dbReference>
<reference evidence="1 2" key="1">
    <citation type="submission" date="2020-08" db="EMBL/GenBank/DDBJ databases">
        <title>Genomic Encyclopedia of Type Strains, Phase IV (KMG-IV): sequencing the most valuable type-strain genomes for metagenomic binning, comparative biology and taxonomic classification.</title>
        <authorList>
            <person name="Goeker M."/>
        </authorList>
    </citation>
    <scope>NUCLEOTIDE SEQUENCE [LARGE SCALE GENOMIC DNA]</scope>
    <source>
        <strain evidence="1 2">DSM 101730</strain>
    </source>
</reference>
<dbReference type="EMBL" id="JACHFM010000007">
    <property type="protein sequence ID" value="MBB5224418.1"/>
    <property type="molecule type" value="Genomic_DNA"/>
</dbReference>
<comment type="caution">
    <text evidence="1">The sequence shown here is derived from an EMBL/GenBank/DDBJ whole genome shotgun (WGS) entry which is preliminary data.</text>
</comment>
<gene>
    <name evidence="1" type="ORF">HNP73_004388</name>
</gene>
<accession>A0A840SUM1</accession>
<evidence type="ECO:0000313" key="1">
    <source>
        <dbReference type="EMBL" id="MBB5224418.1"/>
    </source>
</evidence>
<sequence length="412" mass="41784">MTQFLEFEPELISEPASASVPECAPGTSAPETVACDVTSADGAEAGKDAVGKDGAGKDAAGEPGSGPAALADLVAAGLVSHEMIGDPVRLGARLGAGAEAATLRRLCAHVSGSIWRIEPYHYAFRLEAAAAAGTDPEAAGAALEARLADEFGPDAAWVNATDLIDDAEAGAGEATTTRKPAADMAVDLDAPLLLLRASAGAVADGLDFAGPGVQAVVSASFAARAAHIAAAHIAADRRAADRMAGESAADADLVLRFAALEAGQARIEAALAANRAEADRIEADRIEADPAPDFAGRFTVFEAGQARIEVALAAEAESRAAAAAAEVRLTELLAKVLRRLDAQADVLHSHIAREDQVAARLGEIAALAEGGVTSGATGVAFQETLGLALAEFLARLERREAAMVPARVPQVS</sequence>